<feature type="domain" description="NADH:ubiquinone oxidoreductase-like 20kDa subunit" evidence="4">
    <location>
        <begin position="16"/>
        <end position="152"/>
    </location>
</feature>
<dbReference type="InterPro" id="IPR051349">
    <property type="entry name" value="Hydrogenase_assoc-protein"/>
</dbReference>
<accession>A0A944MBI2</accession>
<protein>
    <submittedName>
        <fullName evidence="5">Sulfhydrogenase subunit delta</fullName>
    </submittedName>
</protein>
<dbReference type="InterPro" id="IPR006137">
    <property type="entry name" value="NADH_UbQ_OxRdtase-like_20kDa"/>
</dbReference>
<keyword evidence="3" id="KW-0003">3Fe-4S</keyword>
<keyword evidence="3" id="KW-0411">Iron-sulfur</keyword>
<dbReference type="AlphaFoldDB" id="A0A944MBI2"/>
<evidence type="ECO:0000256" key="2">
    <source>
        <dbReference type="ARBA" id="ARBA00023002"/>
    </source>
</evidence>
<dbReference type="PANTHER" id="PTHR42845">
    <property type="entry name" value="COENZYME F420-REDUCING HYDROGENASE, GAMMA SUBUNIT"/>
    <property type="match status" value="1"/>
</dbReference>
<proteinExistence type="predicted"/>
<dbReference type="Gene3D" id="3.40.50.700">
    <property type="entry name" value="NADH:ubiquinone oxidoreductase-like, 20kDa subunit"/>
    <property type="match status" value="1"/>
</dbReference>
<gene>
    <name evidence="5" type="ORF">KME65_05390</name>
</gene>
<comment type="caution">
    <text evidence="5">The sequence shown here is derived from an EMBL/GenBank/DDBJ whole genome shotgun (WGS) entry which is preliminary data.</text>
</comment>
<dbReference type="Pfam" id="PF01058">
    <property type="entry name" value="Oxidored_q6"/>
    <property type="match status" value="1"/>
</dbReference>
<keyword evidence="2" id="KW-0560">Oxidoreductase</keyword>
<dbReference type="GO" id="GO:0016491">
    <property type="term" value="F:oxidoreductase activity"/>
    <property type="evidence" value="ECO:0007669"/>
    <property type="project" value="UniProtKB-KW"/>
</dbReference>
<keyword evidence="3" id="KW-0408">Iron</keyword>
<evidence type="ECO:0000256" key="1">
    <source>
        <dbReference type="ARBA" id="ARBA00001927"/>
    </source>
</evidence>
<evidence type="ECO:0000313" key="5">
    <source>
        <dbReference type="EMBL" id="MBT2988377.1"/>
    </source>
</evidence>
<evidence type="ECO:0000256" key="3">
    <source>
        <dbReference type="ARBA" id="ARBA00023291"/>
    </source>
</evidence>
<name>A0A944MBI2_9GAMM</name>
<reference evidence="5 6" key="1">
    <citation type="submission" date="2021-05" db="EMBL/GenBank/DDBJ databases">
        <title>Genetic and Functional Diversity in Clade A Lucinid endosymbionts from the Bahamas.</title>
        <authorList>
            <person name="Giani N.M."/>
            <person name="Engel A.S."/>
            <person name="Campbell B.J."/>
        </authorList>
    </citation>
    <scope>NUCLEOTIDE SEQUENCE [LARGE SCALE GENOMIC DNA]</scope>
    <source>
        <strain evidence="5">LUC16012Gg_MoonRockCtena</strain>
    </source>
</reference>
<sequence length="262" mass="28096">MSNAKPKLAVHKFSSCDGCQLSLLNLGEPLLLLPELVDIVHFAEAGPNDPVAEADIALVEGSVSTPEDIGRIKEVREKSATLIAIGACATAGGLQALANFTDRSAWMAAVYARPDHIEALQHSKAISDYIKVDFEIPGCPVNSRQVVGALRDLLSGVRPRPENRSVCMGCKRKGLVCVMVSKGEPCMGPVTVAGCNALCPSMGRGCYSCYGPLKQINDRSLAQRFTELGLEPEAVARRFHFIANHAPAFKQAGERLKDSSHE</sequence>
<dbReference type="PANTHER" id="PTHR42845:SF3">
    <property type="entry name" value="CYTOSOLIC NIFE-HYDROGENASE, DELTA SUBUNIT"/>
    <property type="match status" value="1"/>
</dbReference>
<dbReference type="SUPFAM" id="SSF56770">
    <property type="entry name" value="HydA/Nqo6-like"/>
    <property type="match status" value="1"/>
</dbReference>
<dbReference type="InterPro" id="IPR037024">
    <property type="entry name" value="NiFe_Hase_small_N_sf"/>
</dbReference>
<evidence type="ECO:0000313" key="6">
    <source>
        <dbReference type="Proteomes" id="UP000770889"/>
    </source>
</evidence>
<comment type="cofactor">
    <cofactor evidence="1">
        <name>[3Fe-4S] cluster</name>
        <dbReference type="ChEBI" id="CHEBI:21137"/>
    </cofactor>
</comment>
<keyword evidence="3" id="KW-0479">Metal-binding</keyword>
<dbReference type="EMBL" id="JAHHGM010000004">
    <property type="protein sequence ID" value="MBT2988377.1"/>
    <property type="molecule type" value="Genomic_DNA"/>
</dbReference>
<organism evidence="5 6">
    <name type="scientific">Candidatus Thiodiazotropha taylori</name>
    <dbReference type="NCBI Taxonomy" id="2792791"/>
    <lineage>
        <taxon>Bacteria</taxon>
        <taxon>Pseudomonadati</taxon>
        <taxon>Pseudomonadota</taxon>
        <taxon>Gammaproteobacteria</taxon>
        <taxon>Chromatiales</taxon>
        <taxon>Sedimenticolaceae</taxon>
        <taxon>Candidatus Thiodiazotropha</taxon>
    </lineage>
</organism>
<dbReference type="GO" id="GO:0051538">
    <property type="term" value="F:3 iron, 4 sulfur cluster binding"/>
    <property type="evidence" value="ECO:0007669"/>
    <property type="project" value="UniProtKB-KW"/>
</dbReference>
<evidence type="ECO:0000259" key="4">
    <source>
        <dbReference type="Pfam" id="PF01058"/>
    </source>
</evidence>
<dbReference type="Proteomes" id="UP000770889">
    <property type="component" value="Unassembled WGS sequence"/>
</dbReference>